<gene>
    <name evidence="1" type="ORF">SDC9_27422</name>
</gene>
<accession>A0A644URS0</accession>
<evidence type="ECO:0000313" key="1">
    <source>
        <dbReference type="EMBL" id="MPL81502.1"/>
    </source>
</evidence>
<comment type="caution">
    <text evidence="1">The sequence shown here is derived from an EMBL/GenBank/DDBJ whole genome shotgun (WGS) entry which is preliminary data.</text>
</comment>
<dbReference type="AlphaFoldDB" id="A0A644URS0"/>
<reference evidence="1" key="1">
    <citation type="submission" date="2019-08" db="EMBL/GenBank/DDBJ databases">
        <authorList>
            <person name="Kucharzyk K."/>
            <person name="Murdoch R.W."/>
            <person name="Higgins S."/>
            <person name="Loffler F."/>
        </authorList>
    </citation>
    <scope>NUCLEOTIDE SEQUENCE</scope>
</reference>
<proteinExistence type="predicted"/>
<evidence type="ECO:0008006" key="2">
    <source>
        <dbReference type="Google" id="ProtNLM"/>
    </source>
</evidence>
<protein>
    <recommendedName>
        <fullName evidence="2">Sulfatase-modifying factor enzyme domain-containing protein</fullName>
    </recommendedName>
</protein>
<organism evidence="1">
    <name type="scientific">bioreactor metagenome</name>
    <dbReference type="NCBI Taxonomy" id="1076179"/>
    <lineage>
        <taxon>unclassified sequences</taxon>
        <taxon>metagenomes</taxon>
        <taxon>ecological metagenomes</taxon>
    </lineage>
</organism>
<dbReference type="EMBL" id="VSSQ01000150">
    <property type="protein sequence ID" value="MPL81502.1"/>
    <property type="molecule type" value="Genomic_DNA"/>
</dbReference>
<name>A0A644URS0_9ZZZZ</name>
<sequence>MKKLSLLVLIGFLCINSFAQKIPYMTKIDKQELKYMDKNALSLMDWSEYMFYIKDHYGETSEQYIATIPNIEKFNSHYKGKYSIVKIKDSYNFAPEKGYSGKRGKYPIIGLTTKQMEDYCKWRTEIITYKVAKKHKIIFTIPREEDYQKATNYKSIKGVKEGKDIGYRCIAKIVQ</sequence>